<dbReference type="PANTHER" id="PTHR11614">
    <property type="entry name" value="PHOSPHOLIPASE-RELATED"/>
    <property type="match status" value="1"/>
</dbReference>
<evidence type="ECO:0000256" key="1">
    <source>
        <dbReference type="ARBA" id="ARBA00001613"/>
    </source>
</evidence>
<comment type="caution">
    <text evidence="6">The sequence shown here is derived from an EMBL/GenBank/DDBJ whole genome shotgun (WGS) entry which is preliminary data.</text>
</comment>
<dbReference type="GO" id="GO:0047372">
    <property type="term" value="F:monoacylglycerol lipase activity"/>
    <property type="evidence" value="ECO:0007669"/>
    <property type="project" value="UniProtKB-EC"/>
</dbReference>
<comment type="catalytic activity">
    <reaction evidence="1">
        <text>Hydrolyzes glycerol monoesters of long-chain fatty acids.</text>
        <dbReference type="EC" id="3.1.1.23"/>
    </reaction>
</comment>
<dbReference type="Proteomes" id="UP000295554">
    <property type="component" value="Unassembled WGS sequence"/>
</dbReference>
<dbReference type="PRINTS" id="PR00111">
    <property type="entry name" value="ABHYDROLASE"/>
</dbReference>
<dbReference type="RefSeq" id="WP_133210511.1">
    <property type="nucleotide sequence ID" value="NZ_SMSE01000001.1"/>
</dbReference>
<evidence type="ECO:0000256" key="4">
    <source>
        <dbReference type="ARBA" id="ARBA00071261"/>
    </source>
</evidence>
<evidence type="ECO:0000256" key="3">
    <source>
        <dbReference type="ARBA" id="ARBA00013254"/>
    </source>
</evidence>
<evidence type="ECO:0000313" key="6">
    <source>
        <dbReference type="EMBL" id="TDG15750.1"/>
    </source>
</evidence>
<evidence type="ECO:0000256" key="2">
    <source>
        <dbReference type="ARBA" id="ARBA00008645"/>
    </source>
</evidence>
<reference evidence="6 7" key="1">
    <citation type="submission" date="2019-03" db="EMBL/GenBank/DDBJ databases">
        <title>Seongchinamella monodicae gen. nov., sp. nov., a novel member of the Gammaproteobacteria isolated from a tidal mudflat of beach.</title>
        <authorList>
            <person name="Yang H.G."/>
            <person name="Kang J.W."/>
            <person name="Lee S.D."/>
        </authorList>
    </citation>
    <scope>NUCLEOTIDE SEQUENCE [LARGE SCALE GENOMIC DNA]</scope>
    <source>
        <strain evidence="6 7">GH4-78</strain>
    </source>
</reference>
<dbReference type="EC" id="3.1.1.23" evidence="3"/>
<evidence type="ECO:0000259" key="5">
    <source>
        <dbReference type="Pfam" id="PF12146"/>
    </source>
</evidence>
<dbReference type="InterPro" id="IPR029058">
    <property type="entry name" value="AB_hydrolase_fold"/>
</dbReference>
<protein>
    <recommendedName>
        <fullName evidence="4">Monoacylglycerol lipase</fullName>
        <ecNumber evidence="3">3.1.1.23</ecNumber>
    </recommendedName>
</protein>
<sequence length="283" mass="31004">MQHQEGKLEGAAGHSVYYQYWLPDQEPRAVILLVHGAGEHSGRYAAVAERFCASGYAVAALDHIGHGRSDGEYGHMASFDDHLETLERFRQQVIARFPGLPMILFGHSMGGLISSCYLLRHQQDFVACALSGPAIMSDLEPGFLQLAIIRLLSLIAPRLGVLQLDAAGVSRDPAVVKAYTEDPLVNHGKMSAGFVSELFKAMNEVQQRAGEIHLPLLIMHGEQDSMASPAGAQFLFETVGSADKQLKLYPQLYHEILNEPEREQVIADLLAWCDQRVQGGSGD</sequence>
<dbReference type="InterPro" id="IPR051044">
    <property type="entry name" value="MAG_DAG_Lipase"/>
</dbReference>
<gene>
    <name evidence="6" type="ORF">E2F43_05865</name>
</gene>
<name>A0A4R5LWD5_9GAMM</name>
<keyword evidence="7" id="KW-1185">Reference proteome</keyword>
<organism evidence="6 7">
    <name type="scientific">Seongchinamella unica</name>
    <dbReference type="NCBI Taxonomy" id="2547392"/>
    <lineage>
        <taxon>Bacteria</taxon>
        <taxon>Pseudomonadati</taxon>
        <taxon>Pseudomonadota</taxon>
        <taxon>Gammaproteobacteria</taxon>
        <taxon>Cellvibrionales</taxon>
        <taxon>Halieaceae</taxon>
        <taxon>Seongchinamella</taxon>
    </lineage>
</organism>
<evidence type="ECO:0000313" key="7">
    <source>
        <dbReference type="Proteomes" id="UP000295554"/>
    </source>
</evidence>
<dbReference type="EMBL" id="SMSE01000001">
    <property type="protein sequence ID" value="TDG15750.1"/>
    <property type="molecule type" value="Genomic_DNA"/>
</dbReference>
<dbReference type="Pfam" id="PF12146">
    <property type="entry name" value="Hydrolase_4"/>
    <property type="match status" value="1"/>
</dbReference>
<dbReference type="InterPro" id="IPR000073">
    <property type="entry name" value="AB_hydrolase_1"/>
</dbReference>
<proteinExistence type="inferred from homology"/>
<dbReference type="InterPro" id="IPR022742">
    <property type="entry name" value="Hydrolase_4"/>
</dbReference>
<dbReference type="SUPFAM" id="SSF53474">
    <property type="entry name" value="alpha/beta-Hydrolases"/>
    <property type="match status" value="1"/>
</dbReference>
<accession>A0A4R5LWD5</accession>
<dbReference type="FunFam" id="3.40.50.1820:FF:000117">
    <property type="entry name" value="Monoglyceride lipase, putative"/>
    <property type="match status" value="1"/>
</dbReference>
<feature type="domain" description="Serine aminopeptidase S33" evidence="5">
    <location>
        <begin position="25"/>
        <end position="261"/>
    </location>
</feature>
<dbReference type="OrthoDB" id="9806902at2"/>
<dbReference type="Gene3D" id="3.40.50.1820">
    <property type="entry name" value="alpha/beta hydrolase"/>
    <property type="match status" value="1"/>
</dbReference>
<dbReference type="AlphaFoldDB" id="A0A4R5LWD5"/>
<comment type="similarity">
    <text evidence="2">Belongs to the AB hydrolase superfamily.</text>
</comment>
<keyword evidence="6" id="KW-0378">Hydrolase</keyword>